<gene>
    <name evidence="1" type="ORF">BC05F1_02560</name>
</gene>
<sequence>MHKSERKPMVHEYQN</sequence>
<dbReference type="EMBL" id="FMBE01000013">
    <property type="protein sequence ID" value="SCC28983.1"/>
    <property type="molecule type" value="Genomic_DNA"/>
</dbReference>
<protein>
    <submittedName>
        <fullName evidence="1">Uncharacterized protein</fullName>
    </submittedName>
</protein>
<evidence type="ECO:0000313" key="2">
    <source>
        <dbReference type="Proteomes" id="UP000196052"/>
    </source>
</evidence>
<dbReference type="Proteomes" id="UP000196052">
    <property type="component" value="Unassembled WGS sequence"/>
</dbReference>
<name>A0A1C4DCI6_9BACI</name>
<accession>A0A1C4DCI6</accession>
<proteinExistence type="predicted"/>
<evidence type="ECO:0000313" key="1">
    <source>
        <dbReference type="EMBL" id="SCC28983.1"/>
    </source>
</evidence>
<reference evidence="2" key="1">
    <citation type="submission" date="2016-08" db="EMBL/GenBank/DDBJ databases">
        <authorList>
            <person name="Loux V."/>
            <person name="Rue O."/>
        </authorList>
    </citation>
    <scope>NUCLEOTIDE SEQUENCE [LARGE SCALE GENOMIC DNA]</scope>
    <source>
        <strain evidence="2">INRA Bc05-F1</strain>
    </source>
</reference>
<organism evidence="1 2">
    <name type="scientific">Bacillus wiedmannii</name>
    <dbReference type="NCBI Taxonomy" id="1890302"/>
    <lineage>
        <taxon>Bacteria</taxon>
        <taxon>Bacillati</taxon>
        <taxon>Bacillota</taxon>
        <taxon>Bacilli</taxon>
        <taxon>Bacillales</taxon>
        <taxon>Bacillaceae</taxon>
        <taxon>Bacillus</taxon>
        <taxon>Bacillus cereus group</taxon>
    </lineage>
</organism>